<keyword evidence="1" id="KW-0812">Transmembrane</keyword>
<keyword evidence="1" id="KW-1133">Transmembrane helix</keyword>
<dbReference type="Proteomes" id="UP000284022">
    <property type="component" value="Unassembled WGS sequence"/>
</dbReference>
<evidence type="ECO:0000313" key="5">
    <source>
        <dbReference type="Proteomes" id="UP000284022"/>
    </source>
</evidence>
<accession>A0A174C2E0</accession>
<feature type="transmembrane region" description="Helical" evidence="1">
    <location>
        <begin position="21"/>
        <end position="40"/>
    </location>
</feature>
<reference evidence="2 4" key="1">
    <citation type="submission" date="2015-09" db="EMBL/GenBank/DDBJ databases">
        <authorList>
            <consortium name="Pathogen Informatics"/>
        </authorList>
    </citation>
    <scope>NUCLEOTIDE SEQUENCE [LARGE SCALE GENOMIC DNA]</scope>
    <source>
        <strain evidence="2 4">2789STDY5608791</strain>
    </source>
</reference>
<protein>
    <submittedName>
        <fullName evidence="2">WbuO protein</fullName>
    </submittedName>
</protein>
<dbReference type="Proteomes" id="UP000095419">
    <property type="component" value="Unassembled WGS sequence"/>
</dbReference>
<feature type="transmembrane region" description="Helical" evidence="1">
    <location>
        <begin position="178"/>
        <end position="197"/>
    </location>
</feature>
<evidence type="ECO:0000313" key="2">
    <source>
        <dbReference type="EMBL" id="CUP32819.1"/>
    </source>
</evidence>
<sequence length="272" mass="33133">MLNNIFFYLPMGYLLKTRLNSLAKFISWNIIYVFPLFYLAYIKLNFVITIIDFVEILGSIIVVYNFYEIGYIQNDTETIKRESNPTLRVSKDELEYYEENKWYIYIARIVINCIFVYFLFYLSDINSLLYFEFLLHLLLLLFIFYNLIRNRMSILLYFLLIILRYIIPLIMIGSSWNINLLVVLILMLPLCKTIEFLSKKKYGFKFCIKYVRSNLTSYRVCYYTLVLVLISLLIWGKVIPIYYFFLFFYFWAYRLFIYILHKSHMTPRDYLS</sequence>
<dbReference type="AlphaFoldDB" id="A0A174C2E0"/>
<reference evidence="3 5" key="2">
    <citation type="submission" date="2018-08" db="EMBL/GenBank/DDBJ databases">
        <title>A genome reference for cultivated species of the human gut microbiota.</title>
        <authorList>
            <person name="Zou Y."/>
            <person name="Xue W."/>
            <person name="Luo G."/>
        </authorList>
    </citation>
    <scope>NUCLEOTIDE SEQUENCE [LARGE SCALE GENOMIC DNA]</scope>
    <source>
        <strain evidence="3 5">AF17-20</strain>
    </source>
</reference>
<feature type="transmembrane region" description="Helical" evidence="1">
    <location>
        <begin position="241"/>
        <end position="260"/>
    </location>
</feature>
<name>A0A174C2E0_BACUN</name>
<proteinExistence type="predicted"/>
<evidence type="ECO:0000256" key="1">
    <source>
        <dbReference type="SAM" id="Phobius"/>
    </source>
</evidence>
<dbReference type="EMBL" id="QRXV01000008">
    <property type="protein sequence ID" value="RGU39529.1"/>
    <property type="molecule type" value="Genomic_DNA"/>
</dbReference>
<keyword evidence="1" id="KW-0472">Membrane</keyword>
<dbReference type="EMBL" id="CYZF01000011">
    <property type="protein sequence ID" value="CUP32819.1"/>
    <property type="molecule type" value="Genomic_DNA"/>
</dbReference>
<feature type="transmembrane region" description="Helical" evidence="1">
    <location>
        <begin position="218"/>
        <end position="235"/>
    </location>
</feature>
<evidence type="ECO:0000313" key="4">
    <source>
        <dbReference type="Proteomes" id="UP000095419"/>
    </source>
</evidence>
<evidence type="ECO:0000313" key="3">
    <source>
        <dbReference type="EMBL" id="RGU39529.1"/>
    </source>
</evidence>
<gene>
    <name evidence="3" type="ORF">DWW83_09360</name>
    <name evidence="2" type="ORF">ERS417307_03484</name>
</gene>
<organism evidence="3 5">
    <name type="scientific">Bacteroides uniformis</name>
    <dbReference type="NCBI Taxonomy" id="820"/>
    <lineage>
        <taxon>Bacteria</taxon>
        <taxon>Pseudomonadati</taxon>
        <taxon>Bacteroidota</taxon>
        <taxon>Bacteroidia</taxon>
        <taxon>Bacteroidales</taxon>
        <taxon>Bacteroidaceae</taxon>
        <taxon>Bacteroides</taxon>
    </lineage>
</organism>
<feature type="transmembrane region" description="Helical" evidence="1">
    <location>
        <begin position="46"/>
        <end position="67"/>
    </location>
</feature>
<feature type="transmembrane region" description="Helical" evidence="1">
    <location>
        <begin position="154"/>
        <end position="172"/>
    </location>
</feature>
<feature type="transmembrane region" description="Helical" evidence="1">
    <location>
        <begin position="102"/>
        <end position="122"/>
    </location>
</feature>
<feature type="transmembrane region" description="Helical" evidence="1">
    <location>
        <begin position="128"/>
        <end position="147"/>
    </location>
</feature>